<dbReference type="STRING" id="1075417.SAMN05421823_11317"/>
<dbReference type="Proteomes" id="UP000198510">
    <property type="component" value="Unassembled WGS sequence"/>
</dbReference>
<feature type="chain" id="PRO_5011489972" description="Right handed beta helix region" evidence="1">
    <location>
        <begin position="21"/>
        <end position="341"/>
    </location>
</feature>
<evidence type="ECO:0000313" key="2">
    <source>
        <dbReference type="EMBL" id="SDM39773.1"/>
    </source>
</evidence>
<proteinExistence type="predicted"/>
<organism evidence="2 3">
    <name type="scientific">Catalinimonas alkaloidigena</name>
    <dbReference type="NCBI Taxonomy" id="1075417"/>
    <lineage>
        <taxon>Bacteria</taxon>
        <taxon>Pseudomonadati</taxon>
        <taxon>Bacteroidota</taxon>
        <taxon>Cytophagia</taxon>
        <taxon>Cytophagales</taxon>
        <taxon>Catalimonadaceae</taxon>
        <taxon>Catalinimonas</taxon>
    </lineage>
</organism>
<reference evidence="2 3" key="1">
    <citation type="submission" date="2016-10" db="EMBL/GenBank/DDBJ databases">
        <authorList>
            <person name="de Groot N.N."/>
        </authorList>
    </citation>
    <scope>NUCLEOTIDE SEQUENCE [LARGE SCALE GENOMIC DNA]</scope>
    <source>
        <strain evidence="2 3">DSM 25186</strain>
    </source>
</reference>
<dbReference type="InterPro" id="IPR011050">
    <property type="entry name" value="Pectin_lyase_fold/virulence"/>
</dbReference>
<evidence type="ECO:0000313" key="3">
    <source>
        <dbReference type="Proteomes" id="UP000198510"/>
    </source>
</evidence>
<feature type="signal peptide" evidence="1">
    <location>
        <begin position="1"/>
        <end position="20"/>
    </location>
</feature>
<sequence>MVRTTLLSLGCLALSFSASATILRVNNTPGNSAPYQDLITAHAAAATGDTLYIEGSNTPYGSLDITKRLVIIGPGYYLTENPATPASLPAEVNRLNLNRTSDSDPLSGAAGTQIMGLSFTENSNAAEVNVHVSNVFISKNLFINPVYLGSNDIAGVQVFQNFFRFDGLGYNANSNPGFVEIGFYNNIVERNLSLPANSTGAIVHNLIAGRLLANAFNGEIRSNLFTSPTDNFSYSTAGVGQISHNTAAAGQLGADNNNNVAAASTLFVGTGSTDGKYRLRNDATAAKNNAHDGTDRGPFGGPMPYVLSGQSDIPVIIYLEVPPSVTPSAPFEVTIRAVSRD</sequence>
<dbReference type="RefSeq" id="WP_089687395.1">
    <property type="nucleotide sequence ID" value="NZ_FNFO01000013.1"/>
</dbReference>
<evidence type="ECO:0000256" key="1">
    <source>
        <dbReference type="SAM" id="SignalP"/>
    </source>
</evidence>
<keyword evidence="1" id="KW-0732">Signal</keyword>
<dbReference type="AlphaFoldDB" id="A0A1G9SWJ9"/>
<gene>
    <name evidence="2" type="ORF">SAMN05421823_11317</name>
</gene>
<accession>A0A1G9SWJ9</accession>
<dbReference type="SUPFAM" id="SSF51126">
    <property type="entry name" value="Pectin lyase-like"/>
    <property type="match status" value="1"/>
</dbReference>
<dbReference type="OrthoDB" id="669576at2"/>
<dbReference type="EMBL" id="FNFO01000013">
    <property type="protein sequence ID" value="SDM39773.1"/>
    <property type="molecule type" value="Genomic_DNA"/>
</dbReference>
<keyword evidence="3" id="KW-1185">Reference proteome</keyword>
<protein>
    <recommendedName>
        <fullName evidence="4">Right handed beta helix region</fullName>
    </recommendedName>
</protein>
<evidence type="ECO:0008006" key="4">
    <source>
        <dbReference type="Google" id="ProtNLM"/>
    </source>
</evidence>
<name>A0A1G9SWJ9_9BACT</name>